<name>A0A087H5H1_ARAAL</name>
<feature type="domain" description="Glycosyl transferase CAP10" evidence="2">
    <location>
        <begin position="140"/>
        <end position="387"/>
    </location>
</feature>
<gene>
    <name evidence="3" type="ordered locus">AALP_Aa4g248300</name>
</gene>
<evidence type="ECO:0000256" key="1">
    <source>
        <dbReference type="SAM" id="Coils"/>
    </source>
</evidence>
<evidence type="ECO:0000313" key="3">
    <source>
        <dbReference type="EMBL" id="KFK37373.1"/>
    </source>
</evidence>
<evidence type="ECO:0000259" key="2">
    <source>
        <dbReference type="SMART" id="SM00672"/>
    </source>
</evidence>
<reference evidence="4" key="1">
    <citation type="journal article" date="2015" name="Nat. Plants">
        <title>Genome expansion of Arabis alpina linked with retrotransposition and reduced symmetric DNA methylation.</title>
        <authorList>
            <person name="Willing E.M."/>
            <person name="Rawat V."/>
            <person name="Mandakova T."/>
            <person name="Maumus F."/>
            <person name="James G.V."/>
            <person name="Nordstroem K.J."/>
            <person name="Becker C."/>
            <person name="Warthmann N."/>
            <person name="Chica C."/>
            <person name="Szarzynska B."/>
            <person name="Zytnicki M."/>
            <person name="Albani M.C."/>
            <person name="Kiefer C."/>
            <person name="Bergonzi S."/>
            <person name="Castaings L."/>
            <person name="Mateos J.L."/>
            <person name="Berns M.C."/>
            <person name="Bujdoso N."/>
            <person name="Piofczyk T."/>
            <person name="de Lorenzo L."/>
            <person name="Barrero-Sicilia C."/>
            <person name="Mateos I."/>
            <person name="Piednoel M."/>
            <person name="Hagmann J."/>
            <person name="Chen-Min-Tao R."/>
            <person name="Iglesias-Fernandez R."/>
            <person name="Schuster S.C."/>
            <person name="Alonso-Blanco C."/>
            <person name="Roudier F."/>
            <person name="Carbonero P."/>
            <person name="Paz-Ares J."/>
            <person name="Davis S.J."/>
            <person name="Pecinka A."/>
            <person name="Quesneville H."/>
            <person name="Colot V."/>
            <person name="Lysak M.A."/>
            <person name="Weigel D."/>
            <person name="Coupland G."/>
            <person name="Schneeberger K."/>
        </authorList>
    </citation>
    <scope>NUCLEOTIDE SEQUENCE [LARGE SCALE GENOMIC DNA]</scope>
    <source>
        <strain evidence="4">cv. Pajares</strain>
    </source>
</reference>
<dbReference type="Pfam" id="PF05686">
    <property type="entry name" value="Glyco_transf_90"/>
    <property type="match status" value="1"/>
</dbReference>
<organism evidence="3 4">
    <name type="scientific">Arabis alpina</name>
    <name type="common">Alpine rock-cress</name>
    <dbReference type="NCBI Taxonomy" id="50452"/>
    <lineage>
        <taxon>Eukaryota</taxon>
        <taxon>Viridiplantae</taxon>
        <taxon>Streptophyta</taxon>
        <taxon>Embryophyta</taxon>
        <taxon>Tracheophyta</taxon>
        <taxon>Spermatophyta</taxon>
        <taxon>Magnoliopsida</taxon>
        <taxon>eudicotyledons</taxon>
        <taxon>Gunneridae</taxon>
        <taxon>Pentapetalae</taxon>
        <taxon>rosids</taxon>
        <taxon>malvids</taxon>
        <taxon>Brassicales</taxon>
        <taxon>Brassicaceae</taxon>
        <taxon>Arabideae</taxon>
        <taxon>Arabis</taxon>
    </lineage>
</organism>
<dbReference type="EMBL" id="CM002872">
    <property type="protein sequence ID" value="KFK37373.1"/>
    <property type="molecule type" value="Genomic_DNA"/>
</dbReference>
<feature type="coiled-coil region" evidence="1">
    <location>
        <begin position="440"/>
        <end position="467"/>
    </location>
</feature>
<keyword evidence="1" id="KW-0175">Coiled coil</keyword>
<dbReference type="Proteomes" id="UP000029120">
    <property type="component" value="Chromosome 4"/>
</dbReference>
<dbReference type="OMA" id="VENWGNV"/>
<dbReference type="AlphaFoldDB" id="A0A087H5H1"/>
<sequence>MDLFLLSGGRIKVTPIFTRNTNVTFSKTTLTEPLNFPLQCPPDKNITIQTCPANYPEESNPKDDLVTCPDYFKWIHKDLEPWRETGITRETLDRASDKAHFRLIIKGGRVYVHQYMKSFQTRDVFTIWGIVQLLRMYPGQVPDLELLFLCHDFPEIWRRDYRPRPGVNVTLPPPLFHYCGHSGAFDIVFPDWSFWGWPEINIKEWNQLSEAINVGIKKVKWEEREPYAYWKGNPGVAKLRRQLMKCRDPMLRLYRQDWRREGRHGYRTSNLENQCTHRYKIYVEGRAWSVSEKYILACDSMTLLVKPFYFDFYTRSLVPMEHYWPIRPREQCHDIIFAVNWGNNNTQKAKTIGRNGSRYVLKNLQMKYVYDYMLYLLQSYGKLMRMNVEVPEGAKEVCPETMACPINGGKVRQSMEDSLVMSPSVKGACEMPPPFEEDELKKFLEKKENVEKEVVKWTNEYWEEQRKKQ</sequence>
<accession>A0A087H5H1</accession>
<dbReference type="PANTHER" id="PTHR12203:SF97">
    <property type="entry name" value="GLYCOSYLTRANSFERASE"/>
    <property type="match status" value="1"/>
</dbReference>
<dbReference type="eggNOG" id="KOG2458">
    <property type="taxonomic scope" value="Eukaryota"/>
</dbReference>
<dbReference type="SMART" id="SM00672">
    <property type="entry name" value="CAP10"/>
    <property type="match status" value="1"/>
</dbReference>
<keyword evidence="4" id="KW-1185">Reference proteome</keyword>
<evidence type="ECO:0000313" key="4">
    <source>
        <dbReference type="Proteomes" id="UP000029120"/>
    </source>
</evidence>
<dbReference type="InterPro" id="IPR051091">
    <property type="entry name" value="O-Glucosyltr/Glycosyltrsf_90"/>
</dbReference>
<dbReference type="Gramene" id="KFK37373">
    <property type="protein sequence ID" value="KFK37373"/>
    <property type="gene ID" value="AALP_AA4G248300"/>
</dbReference>
<protein>
    <recommendedName>
        <fullName evidence="2">Glycosyl transferase CAP10 domain-containing protein</fullName>
    </recommendedName>
</protein>
<proteinExistence type="predicted"/>
<dbReference type="PANTHER" id="PTHR12203">
    <property type="entry name" value="KDEL LYS-ASP-GLU-LEU CONTAINING - RELATED"/>
    <property type="match status" value="1"/>
</dbReference>
<dbReference type="OrthoDB" id="202415at2759"/>
<dbReference type="InterPro" id="IPR006598">
    <property type="entry name" value="CAP10"/>
</dbReference>